<evidence type="ECO:0000256" key="1">
    <source>
        <dbReference type="SAM" id="SignalP"/>
    </source>
</evidence>
<dbReference type="RefSeq" id="WP_014149746.1">
    <property type="nucleotide sequence ID" value="NC_016112.1"/>
</dbReference>
<feature type="chain" id="PRO_5003468113" evidence="1">
    <location>
        <begin position="19"/>
        <end position="221"/>
    </location>
</feature>
<keyword evidence="1" id="KW-0732">Signal</keyword>
<dbReference type="KEGG" id="mah:MEALZ_3325"/>
<dbReference type="AlphaFoldDB" id="G4STJ1"/>
<evidence type="ECO:0000313" key="2">
    <source>
        <dbReference type="EMBL" id="CCE24989.1"/>
    </source>
</evidence>
<name>G4STJ1_META2</name>
<dbReference type="EMBL" id="FO082060">
    <property type="protein sequence ID" value="CCE24989.1"/>
    <property type="molecule type" value="Genomic_DNA"/>
</dbReference>
<dbReference type="SUPFAM" id="SSF48452">
    <property type="entry name" value="TPR-like"/>
    <property type="match status" value="1"/>
</dbReference>
<dbReference type="InterPro" id="IPR011990">
    <property type="entry name" value="TPR-like_helical_dom_sf"/>
</dbReference>
<dbReference type="Proteomes" id="UP000008315">
    <property type="component" value="Chromosome"/>
</dbReference>
<dbReference type="PATRIC" id="fig|271065.3.peg.3426"/>
<keyword evidence="3" id="KW-1185">Reference proteome</keyword>
<protein>
    <submittedName>
        <fullName evidence="2">Uncharacterized protein</fullName>
    </submittedName>
</protein>
<organism evidence="2 3">
    <name type="scientific">Methylotuvimicrobium alcaliphilum (strain DSM 19304 / NCIMB 14124 / VKM B-2133 / 20Z)</name>
    <name type="common">Methylomicrobium alcaliphilum</name>
    <dbReference type="NCBI Taxonomy" id="1091494"/>
    <lineage>
        <taxon>Bacteria</taxon>
        <taxon>Pseudomonadati</taxon>
        <taxon>Pseudomonadota</taxon>
        <taxon>Gammaproteobacteria</taxon>
        <taxon>Methylococcales</taxon>
        <taxon>Methylococcaceae</taxon>
        <taxon>Methylotuvimicrobium</taxon>
    </lineage>
</organism>
<feature type="signal peptide" evidence="1">
    <location>
        <begin position="1"/>
        <end position="18"/>
    </location>
</feature>
<evidence type="ECO:0000313" key="3">
    <source>
        <dbReference type="Proteomes" id="UP000008315"/>
    </source>
</evidence>
<accession>G4STJ1</accession>
<dbReference type="HOGENOM" id="CLU_094914_0_0_6"/>
<dbReference type="Gene3D" id="1.25.40.10">
    <property type="entry name" value="Tetratricopeptide repeat domain"/>
    <property type="match status" value="1"/>
</dbReference>
<sequence length="221" mass="25214">MKRFIFVVFLLLPYPGFANELDRVVHAIEAEWASIYFSAEIRDKENAYTRLLNKTTEFAKQTHDSPELMFWQATIIASRAEHQNPIEALAAIHKAQDLLIKTINIKPDTLDGSALITLGSLYYQAPGWPIAFGDDKKAEQYLKKGLQINPQGIESNFYYGQYLLNKDQPEEAIEYFKTALNGPVRQEQEFADSSLKEKIKQIIIKTANIESKSQKKQIASL</sequence>
<reference evidence="3" key="1">
    <citation type="journal article" date="2012" name="J. Bacteriol.">
        <title>Genome sequence of the haloalkaliphilic methanotrophic bacterium Methylomicrobium alcaliphilum 20Z.</title>
        <authorList>
            <person name="Vuilleumier S."/>
            <person name="Khmelenina V.N."/>
            <person name="Bringel F."/>
            <person name="Reshetnikov A.S."/>
            <person name="Lajus A."/>
            <person name="Mangenot S."/>
            <person name="Rouy Z."/>
            <person name="Op den Camp H.J."/>
            <person name="Jetten M.S."/>
            <person name="Dispirito A.A."/>
            <person name="Dunfield P."/>
            <person name="Klotz M.G."/>
            <person name="Semrau J.D."/>
            <person name="Stein L.Y."/>
            <person name="Barbe V."/>
            <person name="Medigue C."/>
            <person name="Trotsenko Y.A."/>
            <person name="Kalyuzhnaya M.G."/>
        </authorList>
    </citation>
    <scope>NUCLEOTIDE SEQUENCE [LARGE SCALE GENOMIC DNA]</scope>
    <source>
        <strain evidence="3">DSM 19304 / NCIMB 14124 / VKM B-2133 / 20Z</strain>
    </source>
</reference>
<proteinExistence type="predicted"/>
<dbReference type="STRING" id="1091494.MEALZ_3325"/>
<gene>
    <name evidence="2" type="ordered locus">MEALZ_3325</name>
</gene>